<name>A0A158NRL2_ATTCE</name>
<dbReference type="KEGG" id="acep:105623387"/>
<dbReference type="EMBL" id="ADTU01024044">
    <property type="status" value="NOT_ANNOTATED_CDS"/>
    <property type="molecule type" value="Genomic_DNA"/>
</dbReference>
<dbReference type="AlphaFoldDB" id="A0A158NRL2"/>
<organism evidence="1 2">
    <name type="scientific">Atta cephalotes</name>
    <name type="common">Leafcutter ant</name>
    <dbReference type="NCBI Taxonomy" id="12957"/>
    <lineage>
        <taxon>Eukaryota</taxon>
        <taxon>Metazoa</taxon>
        <taxon>Ecdysozoa</taxon>
        <taxon>Arthropoda</taxon>
        <taxon>Hexapoda</taxon>
        <taxon>Insecta</taxon>
        <taxon>Pterygota</taxon>
        <taxon>Neoptera</taxon>
        <taxon>Endopterygota</taxon>
        <taxon>Hymenoptera</taxon>
        <taxon>Apocrita</taxon>
        <taxon>Aculeata</taxon>
        <taxon>Formicoidea</taxon>
        <taxon>Formicidae</taxon>
        <taxon>Myrmicinae</taxon>
        <taxon>Atta</taxon>
    </lineage>
</organism>
<accession>A0A158NRL2</accession>
<keyword evidence="2" id="KW-1185">Reference proteome</keyword>
<protein>
    <submittedName>
        <fullName evidence="1">Uncharacterized protein</fullName>
    </submittedName>
</protein>
<reference evidence="1" key="2">
    <citation type="submission" date="2016-04" db="UniProtKB">
        <authorList>
            <consortium name="EnsemblMetazoa"/>
        </authorList>
    </citation>
    <scope>IDENTIFICATION</scope>
</reference>
<dbReference type="EnsemblMetazoa" id="XM_012204780.1">
    <property type="protein sequence ID" value="XP_012060170.1"/>
    <property type="gene ID" value="LOC105623387"/>
</dbReference>
<dbReference type="Proteomes" id="UP000005205">
    <property type="component" value="Unassembled WGS sequence"/>
</dbReference>
<gene>
    <name evidence="1" type="primary">105623387</name>
</gene>
<evidence type="ECO:0000313" key="1">
    <source>
        <dbReference type="EnsemblMetazoa" id="XP_012060170.1"/>
    </source>
</evidence>
<dbReference type="InParanoid" id="A0A158NRL2"/>
<dbReference type="OrthoDB" id="7731029at2759"/>
<sequence>MARSSIIDIGSVFDEYLLKEQHFEREIEERNKLRREIRNKNIFKVSDSSPTDLPLNLEKSRIRNQALLKNVQTLYVRQTAYFEVILLIRSHVTQCYLSFCYNFLQLERSLS</sequence>
<proteinExistence type="predicted"/>
<reference evidence="2" key="1">
    <citation type="journal article" date="2011" name="PLoS Genet.">
        <title>The genome sequence of the leaf-cutter ant Atta cephalotes reveals insights into its obligate symbiotic lifestyle.</title>
        <authorList>
            <person name="Suen G."/>
            <person name="Teiling C."/>
            <person name="Li L."/>
            <person name="Holt C."/>
            <person name="Abouheif E."/>
            <person name="Bornberg-Bauer E."/>
            <person name="Bouffard P."/>
            <person name="Caldera E.J."/>
            <person name="Cash E."/>
            <person name="Cavanaugh A."/>
            <person name="Denas O."/>
            <person name="Elhaik E."/>
            <person name="Fave M.J."/>
            <person name="Gadau J."/>
            <person name="Gibson J.D."/>
            <person name="Graur D."/>
            <person name="Grubbs K.J."/>
            <person name="Hagen D.E."/>
            <person name="Harkins T.T."/>
            <person name="Helmkampf M."/>
            <person name="Hu H."/>
            <person name="Johnson B.R."/>
            <person name="Kim J."/>
            <person name="Marsh S.E."/>
            <person name="Moeller J.A."/>
            <person name="Munoz-Torres M.C."/>
            <person name="Murphy M.C."/>
            <person name="Naughton M.C."/>
            <person name="Nigam S."/>
            <person name="Overson R."/>
            <person name="Rajakumar R."/>
            <person name="Reese J.T."/>
            <person name="Scott J.J."/>
            <person name="Smith C.R."/>
            <person name="Tao S."/>
            <person name="Tsutsui N.D."/>
            <person name="Viljakainen L."/>
            <person name="Wissler L."/>
            <person name="Yandell M.D."/>
            <person name="Zimmer F."/>
            <person name="Taylor J."/>
            <person name="Slater S.C."/>
            <person name="Clifton S.W."/>
            <person name="Warren W.C."/>
            <person name="Elsik C.G."/>
            <person name="Smith C.D."/>
            <person name="Weinstock G.M."/>
            <person name="Gerardo N.M."/>
            <person name="Currie C.R."/>
        </authorList>
    </citation>
    <scope>NUCLEOTIDE SEQUENCE [LARGE SCALE GENOMIC DNA]</scope>
</reference>
<evidence type="ECO:0000313" key="2">
    <source>
        <dbReference type="Proteomes" id="UP000005205"/>
    </source>
</evidence>